<dbReference type="InterPro" id="IPR017441">
    <property type="entry name" value="Protein_kinase_ATP_BS"/>
</dbReference>
<evidence type="ECO:0000256" key="23">
    <source>
        <dbReference type="SAM" id="MobiDB-lite"/>
    </source>
</evidence>
<gene>
    <name evidence="27" type="primary">INSR</name>
</gene>
<dbReference type="GO" id="GO:0005899">
    <property type="term" value="C:insulin receptor complex"/>
    <property type="evidence" value="ECO:0007669"/>
    <property type="project" value="TreeGrafter"/>
</dbReference>
<keyword evidence="9 20" id="KW-0547">Nucleotide-binding</keyword>
<dbReference type="SUPFAM" id="SSF57184">
    <property type="entry name" value="Growth factor receptor domain"/>
    <property type="match status" value="1"/>
</dbReference>
<dbReference type="InterPro" id="IPR003961">
    <property type="entry name" value="FN3_dom"/>
</dbReference>
<dbReference type="InterPro" id="IPR008266">
    <property type="entry name" value="Tyr_kinase_AS"/>
</dbReference>
<evidence type="ECO:0000256" key="21">
    <source>
        <dbReference type="PROSITE-ProRule" id="PRU10141"/>
    </source>
</evidence>
<dbReference type="Gene3D" id="2.60.40.10">
    <property type="entry name" value="Immunoglobulins"/>
    <property type="match status" value="4"/>
</dbReference>
<keyword evidence="11 20" id="KW-0067">ATP-binding</keyword>
<comment type="similarity">
    <text evidence="22">Belongs to the protein kinase superfamily. Tyr protein kinase family. Insulin receptor subfamily.</text>
</comment>
<dbReference type="GeneTree" id="ENSGT00940000155404"/>
<dbReference type="InterPro" id="IPR036941">
    <property type="entry name" value="Rcpt_L-dom_sf"/>
</dbReference>
<evidence type="ECO:0000256" key="3">
    <source>
        <dbReference type="ARBA" id="ARBA00022553"/>
    </source>
</evidence>
<feature type="binding site" evidence="20">
    <location>
        <begin position="1125"/>
        <end position="1126"/>
    </location>
    <ligand>
        <name>ATP</name>
        <dbReference type="ChEBI" id="CHEBI:30616"/>
    </ligand>
</feature>
<feature type="compositionally biased region" description="Polar residues" evidence="23">
    <location>
        <begin position="1294"/>
        <end position="1338"/>
    </location>
</feature>
<dbReference type="SUPFAM" id="SSF56112">
    <property type="entry name" value="Protein kinase-like (PK-like)"/>
    <property type="match status" value="1"/>
</dbReference>
<dbReference type="Gene3D" id="2.10.220.10">
    <property type="entry name" value="Hormone Receptor, Insulin-like Growth Factor Receptor 1, Chain A, domain 2"/>
    <property type="match status" value="1"/>
</dbReference>
<evidence type="ECO:0000256" key="22">
    <source>
        <dbReference type="RuleBase" id="RU000312"/>
    </source>
</evidence>
<reference evidence="27" key="1">
    <citation type="submission" date="2025-08" db="UniProtKB">
        <authorList>
            <consortium name="Ensembl"/>
        </authorList>
    </citation>
    <scope>IDENTIFICATION</scope>
</reference>
<dbReference type="FunFam" id="3.30.200.20:FF:000026">
    <property type="entry name" value="Tyrosine-protein kinase receptor"/>
    <property type="match status" value="1"/>
</dbReference>
<dbReference type="FunFam" id="3.80.20.20:FF:000001">
    <property type="entry name" value="Tyrosine-protein kinase receptor"/>
    <property type="match status" value="1"/>
</dbReference>
<dbReference type="GO" id="GO:0005524">
    <property type="term" value="F:ATP binding"/>
    <property type="evidence" value="ECO:0007669"/>
    <property type="project" value="UniProtKB-UniRule"/>
</dbReference>
<dbReference type="InterPro" id="IPR000719">
    <property type="entry name" value="Prot_kinase_dom"/>
</dbReference>
<name>A0A8C7J499_ONCKI</name>
<feature type="compositionally biased region" description="Basic and acidic residues" evidence="23">
    <location>
        <begin position="1339"/>
        <end position="1349"/>
    </location>
</feature>
<keyword evidence="8" id="KW-0677">Repeat</keyword>
<keyword evidence="16 22" id="KW-0675">Receptor</keyword>
<dbReference type="Pfam" id="PF00757">
    <property type="entry name" value="Furin-like"/>
    <property type="match status" value="1"/>
</dbReference>
<evidence type="ECO:0000256" key="12">
    <source>
        <dbReference type="ARBA" id="ARBA00022989"/>
    </source>
</evidence>
<evidence type="ECO:0000256" key="8">
    <source>
        <dbReference type="ARBA" id="ARBA00022737"/>
    </source>
</evidence>
<dbReference type="FunFam" id="2.60.40.10:FF:000108">
    <property type="entry name" value="Tyrosine-protein kinase receptor"/>
    <property type="match status" value="1"/>
</dbReference>
<feature type="domain" description="Protein kinase" evidence="25">
    <location>
        <begin position="984"/>
        <end position="1260"/>
    </location>
</feature>
<dbReference type="GO" id="GO:0043560">
    <property type="term" value="F:insulin receptor substrate binding"/>
    <property type="evidence" value="ECO:0007669"/>
    <property type="project" value="InterPro"/>
</dbReference>
<feature type="compositionally biased region" description="Polar residues" evidence="23">
    <location>
        <begin position="1375"/>
        <end position="1388"/>
    </location>
</feature>
<evidence type="ECO:0000313" key="28">
    <source>
        <dbReference type="Proteomes" id="UP000694557"/>
    </source>
</evidence>
<feature type="region of interest" description="Disordered" evidence="23">
    <location>
        <begin position="733"/>
        <end position="764"/>
    </location>
</feature>
<dbReference type="PROSITE" id="PS50853">
    <property type="entry name" value="FN3"/>
    <property type="match status" value="2"/>
</dbReference>
<dbReference type="Pfam" id="PF07714">
    <property type="entry name" value="PK_Tyr_Ser-Thr"/>
    <property type="match status" value="1"/>
</dbReference>
<feature type="binding site" evidence="20">
    <location>
        <begin position="1065"/>
        <end position="1071"/>
    </location>
    <ligand>
        <name>ATP</name>
        <dbReference type="ChEBI" id="CHEBI:30616"/>
    </ligand>
</feature>
<dbReference type="Proteomes" id="UP000694557">
    <property type="component" value="Unassembled WGS sequence"/>
</dbReference>
<dbReference type="PRINTS" id="PR00109">
    <property type="entry name" value="TYRKINASE"/>
</dbReference>
<evidence type="ECO:0000256" key="2">
    <source>
        <dbReference type="ARBA" id="ARBA00022475"/>
    </source>
</evidence>
<keyword evidence="13" id="KW-0472">Membrane</keyword>
<evidence type="ECO:0000259" key="26">
    <source>
        <dbReference type="PROSITE" id="PS50853"/>
    </source>
</evidence>
<evidence type="ECO:0000256" key="13">
    <source>
        <dbReference type="ARBA" id="ARBA00023136"/>
    </source>
</evidence>
<dbReference type="FunFam" id="1.10.510.10:FF:000050">
    <property type="entry name" value="Tyrosine-protein kinase receptor"/>
    <property type="match status" value="1"/>
</dbReference>
<dbReference type="Gene3D" id="3.30.200.20">
    <property type="entry name" value="Phosphorylase Kinase, domain 1"/>
    <property type="match status" value="1"/>
</dbReference>
<evidence type="ECO:0000256" key="9">
    <source>
        <dbReference type="ARBA" id="ARBA00022741"/>
    </source>
</evidence>
<dbReference type="CDD" id="cd00064">
    <property type="entry name" value="FU"/>
    <property type="match status" value="1"/>
</dbReference>
<dbReference type="FunFam" id="2.60.40.10:FF:000087">
    <property type="entry name" value="Tyrosine-protein kinase receptor"/>
    <property type="match status" value="1"/>
</dbReference>
<sequence length="1388" mass="157078">MYFWYAVLNLVPSLISLFVSSPEVSNGICSSKDIRNNVTNLRSLENCTVIEGHLKIILMFKTKPEDFRGVSYPKLTVVTDFLLLFRVYGMESLKDLFPNLTVIRGNNLFFNYALVFFEMLQLRDIGLHSLMNITRGAVRIEKNPDLCYLSTLDWSKILDTVEDNYIVSNKNDRECGDVCPGALAKGKATCQQTTINGNFNERCWTHKHCQRMCPTSCKHRACTRDHQCCHEQCLGGCSEPHNSSSCVACKNLQHQEACVDRCPQGYYTYRGWRCVPFSFCQDLHNKCQQSKNSDCHQFVIHNGACIPECPSGYTTVNSSTLVCTPCAGLCPKVCMGLKMVDSVTAAQALRGCTGLVSNLLLWEFNDGYVCLEEITGFLKVRRSYALVSLSFLRNLRVIRGDTLMDGGYSFYAHDNQNLRQLWDWTQHNLSILQGRMFFQLNAKLCMSEIRKMEEVTGTMDRHTKNNIVSKTNGDQASCENQELRFTHTRATHDKIMIKWEPFWPPDFRDLLGFMVFYKEAPYPNVTEFDGQDACGSNWVIIDLDPPARLTILLFLPGTLILALKPWTQYAIMVKTQLSASDEHQVLGAKSKITYVRTDATKPSVPLDPISSSNSSSQILLKWKPPTDPNGNITHYLVYCQQQPEASELYKFDYCQKGMKLPSRVPTQVDSDEEAKWNQTEDEGQGGRCCACPKTEKQLKKEAEDSEYRKTFENYIHNEVFLSTRQRRSAMGVANETQPAFVTKPPTLPEGYSTSGPDDDEDGAESTKIQLTVFSKESTVISGLRHFTSYQIDVLACNHPTNPSRCSMAAFVSARTMPEDKADDIVGPISYDVSEYSVQIKWLEPKAPNGMIILYEVNYKRLGDTELHHCVSRKMYQQSEGCRLRVVHPGNYTVRIRATSLAGNGSWTDPTHFYVQDLRKRHTNTVQMHCTTPPHALTLNSTSLFFPPRQTQGPSGPLYTSSNPEYLSAADMYEPDDWEVGRDKINILRELGQGSFGMVYEGIAKDIVKGEPETHVAVKTVNESASLRERIEFLNEASVMKGFTCHHVVRLMGVVSKGQPTLVVMELMTHGDLKSYLRCLRPDSENNPTGSPPPTLREMVQMTAEIADGMAYLNAKKFVHRDLAARNCMVAQDFTVKIGDFGMTRDIYETDYYRKGGKGLLPVRWMAPESLKDGVFTAHSDCWSFGVVLWEISTLAEQPYQGLSNEQVLKFVMDGGYLDRPDNCADRLHNLMSMCWQYNPKLRPSFQEIIEMLHKDLHQSFQEVSFYYSQENKPPEQEDFDLDMDNMESIPLDPSSYSQRGDHSSSYSQRGDHSSSYSQRGDHSSSYSQRGDHSSSYSQRGDHSSERDEAGSSLGLRQNNYEEHIPYTHMNGGKTNGQQTLALPRSSPS</sequence>
<feature type="signal peptide" evidence="24">
    <location>
        <begin position="1"/>
        <end position="27"/>
    </location>
</feature>
<keyword evidence="12" id="KW-1133">Transmembrane helix</keyword>
<dbReference type="InterPro" id="IPR011009">
    <property type="entry name" value="Kinase-like_dom_sf"/>
</dbReference>
<keyword evidence="6 22" id="KW-0812">Transmembrane</keyword>
<dbReference type="PROSITE" id="PS00239">
    <property type="entry name" value="RECEPTOR_TYR_KIN_II"/>
    <property type="match status" value="1"/>
</dbReference>
<dbReference type="PANTHER" id="PTHR24416:SF535">
    <property type="entry name" value="INSULIN RECEPTOR"/>
    <property type="match status" value="1"/>
</dbReference>
<dbReference type="SUPFAM" id="SSF49265">
    <property type="entry name" value="Fibronectin type III"/>
    <property type="match status" value="3"/>
</dbReference>
<dbReference type="Gene3D" id="3.80.20.20">
    <property type="entry name" value="Receptor L-domain"/>
    <property type="match status" value="2"/>
</dbReference>
<dbReference type="PROSITE" id="PS00109">
    <property type="entry name" value="PROTEIN_KINASE_TYR"/>
    <property type="match status" value="1"/>
</dbReference>
<evidence type="ECO:0000256" key="4">
    <source>
        <dbReference type="ARBA" id="ARBA00022679"/>
    </source>
</evidence>
<keyword evidence="14" id="KW-0829">Tyrosine-protein kinase</keyword>
<evidence type="ECO:0000256" key="19">
    <source>
        <dbReference type="PIRSR" id="PIRSR000620-1"/>
    </source>
</evidence>
<dbReference type="PIRSF" id="PIRSF000620">
    <property type="entry name" value="Insulin_receptor"/>
    <property type="match status" value="1"/>
</dbReference>
<evidence type="ECO:0000313" key="27">
    <source>
        <dbReference type="Ensembl" id="ENSOKIP00005081589.1"/>
    </source>
</evidence>
<evidence type="ECO:0000256" key="6">
    <source>
        <dbReference type="ARBA" id="ARBA00022692"/>
    </source>
</evidence>
<dbReference type="InterPro" id="IPR006212">
    <property type="entry name" value="Furin_repeat"/>
</dbReference>
<dbReference type="SMART" id="SM00261">
    <property type="entry name" value="FU"/>
    <property type="match status" value="2"/>
</dbReference>
<dbReference type="GO" id="GO:0030424">
    <property type="term" value="C:axon"/>
    <property type="evidence" value="ECO:0007669"/>
    <property type="project" value="TreeGrafter"/>
</dbReference>
<evidence type="ECO:0000256" key="15">
    <source>
        <dbReference type="ARBA" id="ARBA00023157"/>
    </source>
</evidence>
<dbReference type="SMART" id="SM00219">
    <property type="entry name" value="TyrKc"/>
    <property type="match status" value="1"/>
</dbReference>
<evidence type="ECO:0000256" key="7">
    <source>
        <dbReference type="ARBA" id="ARBA00022729"/>
    </source>
</evidence>
<dbReference type="InterPro" id="IPR000494">
    <property type="entry name" value="Rcpt_L-dom"/>
</dbReference>
<dbReference type="GO" id="GO:0051897">
    <property type="term" value="P:positive regulation of phosphatidylinositol 3-kinase/protein kinase B signal transduction"/>
    <property type="evidence" value="ECO:0007669"/>
    <property type="project" value="TreeGrafter"/>
</dbReference>
<evidence type="ECO:0000256" key="17">
    <source>
        <dbReference type="ARBA" id="ARBA00023180"/>
    </source>
</evidence>
<dbReference type="InterPro" id="IPR002011">
    <property type="entry name" value="Tyr_kinase_rcpt_2_CS"/>
</dbReference>
<dbReference type="InterPro" id="IPR013783">
    <property type="entry name" value="Ig-like_fold"/>
</dbReference>
<evidence type="ECO:0000256" key="1">
    <source>
        <dbReference type="ARBA" id="ARBA00004251"/>
    </source>
</evidence>
<dbReference type="InterPro" id="IPR036116">
    <property type="entry name" value="FN3_sf"/>
</dbReference>
<keyword evidence="2" id="KW-1003">Cell membrane</keyword>
<dbReference type="GO" id="GO:0005009">
    <property type="term" value="F:insulin receptor activity"/>
    <property type="evidence" value="ECO:0007669"/>
    <property type="project" value="TreeGrafter"/>
</dbReference>
<keyword evidence="3 22" id="KW-0597">Phosphoprotein</keyword>
<dbReference type="PROSITE" id="PS00107">
    <property type="entry name" value="PROTEIN_KINASE_ATP"/>
    <property type="match status" value="1"/>
</dbReference>
<dbReference type="Ensembl" id="ENSOKIT00005087029.1">
    <property type="protein sequence ID" value="ENSOKIP00005081589.1"/>
    <property type="gene ID" value="ENSOKIG00005034602.1"/>
</dbReference>
<protein>
    <recommendedName>
        <fullName evidence="22">Tyrosine-protein kinase receptor</fullName>
        <ecNumber evidence="22">2.7.10.1</ecNumber>
    </recommendedName>
</protein>
<evidence type="ECO:0000256" key="18">
    <source>
        <dbReference type="ARBA" id="ARBA00051243"/>
    </source>
</evidence>
<dbReference type="Pfam" id="PF01030">
    <property type="entry name" value="Recep_L_domain"/>
    <property type="match status" value="2"/>
</dbReference>
<dbReference type="PANTHER" id="PTHR24416">
    <property type="entry name" value="TYROSINE-PROTEIN KINASE RECEPTOR"/>
    <property type="match status" value="1"/>
</dbReference>
<accession>A0A8C7J499</accession>
<dbReference type="InterPro" id="IPR050122">
    <property type="entry name" value="RTK"/>
</dbReference>
<dbReference type="FunFam" id="2.10.220.10:FF:000005">
    <property type="entry name" value="Tyrosine-protein kinase receptor"/>
    <property type="match status" value="1"/>
</dbReference>
<evidence type="ECO:0000256" key="14">
    <source>
        <dbReference type="ARBA" id="ARBA00023137"/>
    </source>
</evidence>
<feature type="domain" description="Fibronectin type-III" evidence="26">
    <location>
        <begin position="604"/>
        <end position="704"/>
    </location>
</feature>
<keyword evidence="4" id="KW-0808">Transferase</keyword>
<evidence type="ECO:0000256" key="20">
    <source>
        <dbReference type="PIRSR" id="PIRSR000620-2"/>
    </source>
</evidence>
<dbReference type="InterPro" id="IPR009030">
    <property type="entry name" value="Growth_fac_rcpt_cys_sf"/>
</dbReference>
<dbReference type="SMART" id="SM00060">
    <property type="entry name" value="FN3"/>
    <property type="match status" value="3"/>
</dbReference>
<dbReference type="GO" id="GO:0043410">
    <property type="term" value="P:positive regulation of MAPK cascade"/>
    <property type="evidence" value="ECO:0007669"/>
    <property type="project" value="TreeGrafter"/>
</dbReference>
<feature type="domain" description="Fibronectin type-III" evidence="26">
    <location>
        <begin position="823"/>
        <end position="917"/>
    </location>
</feature>
<dbReference type="FunFam" id="3.80.20.20:FF:000002">
    <property type="entry name" value="Tyrosine-protein kinase receptor"/>
    <property type="match status" value="1"/>
</dbReference>
<feature type="binding site" evidence="20 21">
    <location>
        <position position="1018"/>
    </location>
    <ligand>
        <name>ATP</name>
        <dbReference type="ChEBI" id="CHEBI:30616"/>
    </ligand>
</feature>
<evidence type="ECO:0000256" key="10">
    <source>
        <dbReference type="ARBA" id="ARBA00022777"/>
    </source>
</evidence>
<keyword evidence="5" id="KW-0165">Cleavage on pair of basic residues</keyword>
<organism evidence="27 28">
    <name type="scientific">Oncorhynchus kisutch</name>
    <name type="common">Coho salmon</name>
    <name type="synonym">Salmo kisutch</name>
    <dbReference type="NCBI Taxonomy" id="8019"/>
    <lineage>
        <taxon>Eukaryota</taxon>
        <taxon>Metazoa</taxon>
        <taxon>Chordata</taxon>
        <taxon>Craniata</taxon>
        <taxon>Vertebrata</taxon>
        <taxon>Euteleostomi</taxon>
        <taxon>Actinopterygii</taxon>
        <taxon>Neopterygii</taxon>
        <taxon>Teleostei</taxon>
        <taxon>Protacanthopterygii</taxon>
        <taxon>Salmoniformes</taxon>
        <taxon>Salmonidae</taxon>
        <taxon>Salmoninae</taxon>
        <taxon>Oncorhynchus</taxon>
    </lineage>
</organism>
<proteinExistence type="inferred from homology"/>
<feature type="binding site" evidence="20">
    <location>
        <position position="994"/>
    </location>
    <ligand>
        <name>ATP</name>
        <dbReference type="ChEBI" id="CHEBI:30616"/>
    </ligand>
</feature>
<dbReference type="Pfam" id="PF00041">
    <property type="entry name" value="fn3"/>
    <property type="match status" value="1"/>
</dbReference>
<keyword evidence="15" id="KW-1015">Disulfide bond</keyword>
<evidence type="ECO:0000256" key="5">
    <source>
        <dbReference type="ARBA" id="ARBA00022685"/>
    </source>
</evidence>
<evidence type="ECO:0000256" key="24">
    <source>
        <dbReference type="SAM" id="SignalP"/>
    </source>
</evidence>
<feature type="binding site" evidence="20">
    <location>
        <position position="1139"/>
    </location>
    <ligand>
        <name>ATP</name>
        <dbReference type="ChEBI" id="CHEBI:30616"/>
    </ligand>
</feature>
<comment type="catalytic activity">
    <reaction evidence="18 22">
        <text>L-tyrosyl-[protein] + ATP = O-phospho-L-tyrosyl-[protein] + ADP + H(+)</text>
        <dbReference type="Rhea" id="RHEA:10596"/>
        <dbReference type="Rhea" id="RHEA-COMP:10136"/>
        <dbReference type="Rhea" id="RHEA-COMP:20101"/>
        <dbReference type="ChEBI" id="CHEBI:15378"/>
        <dbReference type="ChEBI" id="CHEBI:30616"/>
        <dbReference type="ChEBI" id="CHEBI:46858"/>
        <dbReference type="ChEBI" id="CHEBI:61978"/>
        <dbReference type="ChEBI" id="CHEBI:456216"/>
        <dbReference type="EC" id="2.7.10.1"/>
    </reaction>
</comment>
<evidence type="ECO:0000259" key="25">
    <source>
        <dbReference type="PROSITE" id="PS50011"/>
    </source>
</evidence>
<dbReference type="GO" id="GO:0042593">
    <property type="term" value="P:glucose homeostasis"/>
    <property type="evidence" value="ECO:0007669"/>
    <property type="project" value="TreeGrafter"/>
</dbReference>
<dbReference type="Gene3D" id="1.10.510.10">
    <property type="entry name" value="Transferase(Phosphotransferase) domain 1"/>
    <property type="match status" value="1"/>
</dbReference>
<keyword evidence="10" id="KW-0418">Kinase</keyword>
<evidence type="ECO:0000256" key="11">
    <source>
        <dbReference type="ARBA" id="ARBA00022840"/>
    </source>
</evidence>
<dbReference type="EC" id="2.7.10.1" evidence="22"/>
<evidence type="ECO:0000256" key="16">
    <source>
        <dbReference type="ARBA" id="ARBA00023170"/>
    </source>
</evidence>
<feature type="region of interest" description="Disordered" evidence="23">
    <location>
        <begin position="1285"/>
        <end position="1388"/>
    </location>
</feature>
<keyword evidence="7 24" id="KW-0732">Signal</keyword>
<dbReference type="InterPro" id="IPR006211">
    <property type="entry name" value="Furin-like_Cys-rich_dom"/>
</dbReference>
<dbReference type="InterPro" id="IPR020635">
    <property type="entry name" value="Tyr_kinase_cat_dom"/>
</dbReference>
<dbReference type="InterPro" id="IPR001245">
    <property type="entry name" value="Ser-Thr/Tyr_kinase_cat_dom"/>
</dbReference>
<dbReference type="PROSITE" id="PS50011">
    <property type="entry name" value="PROTEIN_KINASE_DOM"/>
    <property type="match status" value="1"/>
</dbReference>
<reference evidence="27" key="2">
    <citation type="submission" date="2025-09" db="UniProtKB">
        <authorList>
            <consortium name="Ensembl"/>
        </authorList>
    </citation>
    <scope>IDENTIFICATION</scope>
</reference>
<dbReference type="SUPFAM" id="SSF52058">
    <property type="entry name" value="L domain-like"/>
    <property type="match status" value="2"/>
</dbReference>
<keyword evidence="28" id="KW-1185">Reference proteome</keyword>
<feature type="chain" id="PRO_5034399051" description="Tyrosine-protein kinase receptor" evidence="24">
    <location>
        <begin position="28"/>
        <end position="1388"/>
    </location>
</feature>
<keyword evidence="17" id="KW-0325">Glycoprotein</keyword>
<dbReference type="GO" id="GO:0043548">
    <property type="term" value="F:phosphatidylinositol 3-kinase binding"/>
    <property type="evidence" value="ECO:0007669"/>
    <property type="project" value="InterPro"/>
</dbReference>
<dbReference type="CDD" id="cd00063">
    <property type="entry name" value="FN3"/>
    <property type="match status" value="2"/>
</dbReference>
<feature type="active site" description="Proton donor/acceptor" evidence="19">
    <location>
        <position position="1121"/>
    </location>
</feature>
<dbReference type="InterPro" id="IPR016246">
    <property type="entry name" value="Tyr_kinase_insulin-like_rcpt"/>
</dbReference>
<comment type="subcellular location">
    <subcellularLocation>
        <location evidence="1">Cell membrane</location>
        <topology evidence="1">Single-pass type I membrane protein</topology>
    </subcellularLocation>
</comment>